<organism evidence="1 2">
    <name type="scientific">Klenkia terrae</name>
    <dbReference type="NCBI Taxonomy" id="1052259"/>
    <lineage>
        <taxon>Bacteria</taxon>
        <taxon>Bacillati</taxon>
        <taxon>Actinomycetota</taxon>
        <taxon>Actinomycetes</taxon>
        <taxon>Geodermatophilales</taxon>
        <taxon>Geodermatophilaceae</taxon>
        <taxon>Klenkia</taxon>
    </lineage>
</organism>
<dbReference type="Proteomes" id="UP001373496">
    <property type="component" value="Unassembled WGS sequence"/>
</dbReference>
<sequence>MDEHELWLRSIADQRAAFRAAVSGLTEEQARAVPSASALSLAVLVKHAVWGEDTWVGARVGGVVPDEGPAGWVAGFELTPEDTVASLLARWDVVAGRTEQVVRAEPDLGRPVPLSAETRQYVAADVEPTVRWVLLHLVEELARHAGHADVVRETVDGKGAQELAQP</sequence>
<keyword evidence="2" id="KW-1185">Reference proteome</keyword>
<evidence type="ECO:0000313" key="2">
    <source>
        <dbReference type="Proteomes" id="UP001373496"/>
    </source>
</evidence>
<gene>
    <name evidence="1" type="ORF">UXQ13_07765</name>
</gene>
<dbReference type="EMBL" id="JBAPLV010000006">
    <property type="protein sequence ID" value="MEI4278359.1"/>
    <property type="molecule type" value="Genomic_DNA"/>
</dbReference>
<proteinExistence type="predicted"/>
<accession>A0ABU8E3Z1</accession>
<dbReference type="SUPFAM" id="SSF109854">
    <property type="entry name" value="DinB/YfiT-like putative metalloenzymes"/>
    <property type="match status" value="1"/>
</dbReference>
<reference evidence="1 2" key="1">
    <citation type="submission" date="2024-03" db="EMBL/GenBank/DDBJ databases">
        <title>Draft genome sequence of Klenkia terrae.</title>
        <authorList>
            <person name="Duangmal K."/>
            <person name="Chantavorakit T."/>
        </authorList>
    </citation>
    <scope>NUCLEOTIDE SEQUENCE [LARGE SCALE GENOMIC DNA]</scope>
    <source>
        <strain evidence="1 2">JCM 17786</strain>
    </source>
</reference>
<dbReference type="Gene3D" id="1.20.120.450">
    <property type="entry name" value="dinb family like domain"/>
    <property type="match status" value="1"/>
</dbReference>
<dbReference type="InterPro" id="IPR007061">
    <property type="entry name" value="MST-like"/>
</dbReference>
<dbReference type="InterPro" id="IPR034660">
    <property type="entry name" value="DinB/YfiT-like"/>
</dbReference>
<dbReference type="Pfam" id="PF04978">
    <property type="entry name" value="MST"/>
    <property type="match status" value="1"/>
</dbReference>
<dbReference type="RefSeq" id="WP_336392121.1">
    <property type="nucleotide sequence ID" value="NZ_JBAPLV010000006.1"/>
</dbReference>
<protein>
    <submittedName>
        <fullName evidence="1">DinB family protein</fullName>
    </submittedName>
</protein>
<comment type="caution">
    <text evidence="1">The sequence shown here is derived from an EMBL/GenBank/DDBJ whole genome shotgun (WGS) entry which is preliminary data.</text>
</comment>
<evidence type="ECO:0000313" key="1">
    <source>
        <dbReference type="EMBL" id="MEI4278359.1"/>
    </source>
</evidence>
<name>A0ABU8E3Z1_9ACTN</name>